<evidence type="ECO:0000313" key="2">
    <source>
        <dbReference type="EMBL" id="PVA09249.1"/>
    </source>
</evidence>
<evidence type="ECO:0008006" key="4">
    <source>
        <dbReference type="Google" id="ProtNLM"/>
    </source>
</evidence>
<accession>A0A2T7G4A1</accession>
<protein>
    <recommendedName>
        <fullName evidence="4">Tyr recombinase domain-containing protein</fullName>
    </recommendedName>
</protein>
<dbReference type="GO" id="GO:0003677">
    <property type="term" value="F:DNA binding"/>
    <property type="evidence" value="ECO:0007669"/>
    <property type="project" value="InterPro"/>
</dbReference>
<evidence type="ECO:0000313" key="3">
    <source>
        <dbReference type="Proteomes" id="UP000244446"/>
    </source>
</evidence>
<organism evidence="2 3">
    <name type="scientific">Pelagivirga sediminicola</name>
    <dbReference type="NCBI Taxonomy" id="2170575"/>
    <lineage>
        <taxon>Bacteria</taxon>
        <taxon>Pseudomonadati</taxon>
        <taxon>Pseudomonadota</taxon>
        <taxon>Alphaproteobacteria</taxon>
        <taxon>Rhodobacterales</taxon>
        <taxon>Paracoccaceae</taxon>
        <taxon>Pelagivirga</taxon>
    </lineage>
</organism>
<dbReference type="AlphaFoldDB" id="A0A2T7G4A1"/>
<gene>
    <name evidence="2" type="ORF">DC366_15265</name>
</gene>
<sequence length="51" mass="5449">MLSKRFGIAQNLSPHRFRHSAATLLIEGGIDSKRAIDTAADLPPGSSLSLM</sequence>
<dbReference type="GO" id="GO:0015074">
    <property type="term" value="P:DNA integration"/>
    <property type="evidence" value="ECO:0007669"/>
    <property type="project" value="InterPro"/>
</dbReference>
<dbReference type="EMBL" id="QCYH01000010">
    <property type="protein sequence ID" value="PVA09249.1"/>
    <property type="molecule type" value="Genomic_DNA"/>
</dbReference>
<dbReference type="InterPro" id="IPR011010">
    <property type="entry name" value="DNA_brk_join_enz"/>
</dbReference>
<name>A0A2T7G4A1_9RHOB</name>
<dbReference type="Gene3D" id="1.10.443.10">
    <property type="entry name" value="Intergrase catalytic core"/>
    <property type="match status" value="1"/>
</dbReference>
<reference evidence="2 3" key="1">
    <citation type="submission" date="2018-04" db="EMBL/GenBank/DDBJ databases">
        <title>Pelagivirga bohaiensis gen. nov., sp. nov., a bacterium isolated from the Bohai Sea.</title>
        <authorList>
            <person name="Ji X."/>
        </authorList>
    </citation>
    <scope>NUCLEOTIDE SEQUENCE [LARGE SCALE GENOMIC DNA]</scope>
    <source>
        <strain evidence="2 3">BH-SD19</strain>
    </source>
</reference>
<evidence type="ECO:0000256" key="1">
    <source>
        <dbReference type="ARBA" id="ARBA00023172"/>
    </source>
</evidence>
<dbReference type="SUPFAM" id="SSF56349">
    <property type="entry name" value="DNA breaking-rejoining enzymes"/>
    <property type="match status" value="1"/>
</dbReference>
<dbReference type="Proteomes" id="UP000244446">
    <property type="component" value="Unassembled WGS sequence"/>
</dbReference>
<proteinExistence type="predicted"/>
<dbReference type="InterPro" id="IPR013762">
    <property type="entry name" value="Integrase-like_cat_sf"/>
</dbReference>
<dbReference type="OrthoDB" id="9801717at2"/>
<keyword evidence="3" id="KW-1185">Reference proteome</keyword>
<comment type="caution">
    <text evidence="2">The sequence shown here is derived from an EMBL/GenBank/DDBJ whole genome shotgun (WGS) entry which is preliminary data.</text>
</comment>
<dbReference type="GO" id="GO:0006310">
    <property type="term" value="P:DNA recombination"/>
    <property type="evidence" value="ECO:0007669"/>
    <property type="project" value="UniProtKB-KW"/>
</dbReference>
<keyword evidence="1" id="KW-0233">DNA recombination</keyword>